<sequence>MGFLDCCSNFLTMLPDPSLPFLPALLLGTIFASLILLYLYKKETNLPLNDILLHLVRSLLFHLPSSGCSASHSETDKCNNVQCVRCQRYGELQQQIIERWRRWKSRAVIESLGRVEQAVRRLEEQGKMEKSEKMADVAKNEGDEERKMKAGEETGGKLKYRAKQKRHENKTSSLNQNNGKMKDWNKEINEEEKTQKNEGCSKNEKEKTMQDKVENKREQEKLKTQMFYQKPTLFHVMDLSANPNWNEYDVFTNEQKLLKLNFELITQEFEKVFSRLQSGDTTGWKNNSILQGHWCIFPFVDQGKIITSNCHSCPGVAEIILGCLPAMMNDCVFGNAAFSILYPDSHITPHQGPTNLRLRCHLGIKVPNGCWLEVAGQQYKWAVGETLLFDDSFTHSAHFTNQPNDVHSQPRAILLLDFWHPDVNVQEKECLLELLTPLEGA</sequence>
<evidence type="ECO:0000256" key="4">
    <source>
        <dbReference type="SAM" id="MobiDB-lite"/>
    </source>
</evidence>
<keyword evidence="8" id="KW-1185">Reference proteome</keyword>
<keyword evidence="5" id="KW-0812">Transmembrane</keyword>
<feature type="transmembrane region" description="Helical" evidence="5">
    <location>
        <begin position="20"/>
        <end position="40"/>
    </location>
</feature>
<dbReference type="AlphaFoldDB" id="A0AAW0UH50"/>
<evidence type="ECO:0000313" key="7">
    <source>
        <dbReference type="EMBL" id="KAK8397517.1"/>
    </source>
</evidence>
<accession>A0AAW0UH50</accession>
<dbReference type="EMBL" id="JARAKH010000013">
    <property type="protein sequence ID" value="KAK8397513.1"/>
    <property type="molecule type" value="Genomic_DNA"/>
</dbReference>
<feature type="compositionally biased region" description="Basic and acidic residues" evidence="4">
    <location>
        <begin position="125"/>
        <end position="156"/>
    </location>
</feature>
<feature type="region of interest" description="Disordered" evidence="4">
    <location>
        <begin position="125"/>
        <end position="214"/>
    </location>
</feature>
<feature type="compositionally biased region" description="Basic and acidic residues" evidence="4">
    <location>
        <begin position="180"/>
        <end position="214"/>
    </location>
</feature>
<protein>
    <recommendedName>
        <fullName evidence="6">Aspartyl/asparaginy/proline hydroxylase domain-containing protein</fullName>
    </recommendedName>
</protein>
<gene>
    <name evidence="7" type="ORF">O3P69_004339</name>
</gene>
<evidence type="ECO:0000259" key="6">
    <source>
        <dbReference type="Pfam" id="PF05118"/>
    </source>
</evidence>
<dbReference type="EMBL" id="JARAKH010000013">
    <property type="protein sequence ID" value="KAK8397518.1"/>
    <property type="molecule type" value="Genomic_DNA"/>
</dbReference>
<dbReference type="PANTHER" id="PTHR46332">
    <property type="entry name" value="ASPARTATE BETA-HYDROXYLASE DOMAIN-CONTAINING PROTEIN 2"/>
    <property type="match status" value="1"/>
</dbReference>
<dbReference type="InterPro" id="IPR027443">
    <property type="entry name" value="IPNS-like_sf"/>
</dbReference>
<evidence type="ECO:0000256" key="3">
    <source>
        <dbReference type="ARBA" id="ARBA00023002"/>
    </source>
</evidence>
<keyword evidence="5" id="KW-1133">Transmembrane helix</keyword>
<organism evidence="7 8">
    <name type="scientific">Scylla paramamosain</name>
    <name type="common">Mud crab</name>
    <dbReference type="NCBI Taxonomy" id="85552"/>
    <lineage>
        <taxon>Eukaryota</taxon>
        <taxon>Metazoa</taxon>
        <taxon>Ecdysozoa</taxon>
        <taxon>Arthropoda</taxon>
        <taxon>Crustacea</taxon>
        <taxon>Multicrustacea</taxon>
        <taxon>Malacostraca</taxon>
        <taxon>Eumalacostraca</taxon>
        <taxon>Eucarida</taxon>
        <taxon>Decapoda</taxon>
        <taxon>Pleocyemata</taxon>
        <taxon>Brachyura</taxon>
        <taxon>Eubrachyura</taxon>
        <taxon>Portunoidea</taxon>
        <taxon>Portunidae</taxon>
        <taxon>Portuninae</taxon>
        <taxon>Scylla</taxon>
    </lineage>
</organism>
<dbReference type="Gene3D" id="2.60.120.330">
    <property type="entry name" value="B-lactam Antibiotic, Isopenicillin N Synthase, Chain"/>
    <property type="match status" value="1"/>
</dbReference>
<proteinExistence type="inferred from homology"/>
<keyword evidence="3" id="KW-0560">Oxidoreductase</keyword>
<keyword evidence="2" id="KW-0223">Dioxygenase</keyword>
<evidence type="ECO:0000256" key="5">
    <source>
        <dbReference type="SAM" id="Phobius"/>
    </source>
</evidence>
<dbReference type="SUPFAM" id="SSF51197">
    <property type="entry name" value="Clavaminate synthase-like"/>
    <property type="match status" value="1"/>
</dbReference>
<comment type="caution">
    <text evidence="7">The sequence shown here is derived from an EMBL/GenBank/DDBJ whole genome shotgun (WGS) entry which is preliminary data.</text>
</comment>
<dbReference type="EMBL" id="JARAKH010000013">
    <property type="protein sequence ID" value="KAK8397517.1"/>
    <property type="molecule type" value="Genomic_DNA"/>
</dbReference>
<feature type="domain" description="Aspartyl/asparaginy/proline hydroxylase" evidence="6">
    <location>
        <begin position="261"/>
        <end position="421"/>
    </location>
</feature>
<feature type="compositionally biased region" description="Basic residues" evidence="4">
    <location>
        <begin position="158"/>
        <end position="168"/>
    </location>
</feature>
<dbReference type="GO" id="GO:0016020">
    <property type="term" value="C:membrane"/>
    <property type="evidence" value="ECO:0007669"/>
    <property type="project" value="TreeGrafter"/>
</dbReference>
<reference evidence="7 8" key="1">
    <citation type="submission" date="2023-03" db="EMBL/GenBank/DDBJ databases">
        <title>High-quality genome of Scylla paramamosain provides insights in environmental adaptation.</title>
        <authorList>
            <person name="Zhang L."/>
        </authorList>
    </citation>
    <scope>NUCLEOTIDE SEQUENCE [LARGE SCALE GENOMIC DNA]</scope>
    <source>
        <strain evidence="7">LZ_2023a</strain>
        <tissue evidence="7">Muscle</tissue>
    </source>
</reference>
<dbReference type="EMBL" id="JARAKH010000013">
    <property type="protein sequence ID" value="KAK8397514.1"/>
    <property type="molecule type" value="Genomic_DNA"/>
</dbReference>
<dbReference type="PANTHER" id="PTHR46332:SF5">
    <property type="entry name" value="ASPARTATE BETA-HYDROXYLASE DOMAIN CONTAINING 2"/>
    <property type="match status" value="1"/>
</dbReference>
<keyword evidence="5" id="KW-0472">Membrane</keyword>
<dbReference type="Pfam" id="PF05118">
    <property type="entry name" value="Asp_Arg_Hydrox"/>
    <property type="match status" value="1"/>
</dbReference>
<dbReference type="Proteomes" id="UP001487740">
    <property type="component" value="Unassembled WGS sequence"/>
</dbReference>
<dbReference type="GO" id="GO:0051213">
    <property type="term" value="F:dioxygenase activity"/>
    <property type="evidence" value="ECO:0007669"/>
    <property type="project" value="UniProtKB-KW"/>
</dbReference>
<dbReference type="InterPro" id="IPR051821">
    <property type="entry name" value="Asp/Asn_beta-hydroxylase"/>
</dbReference>
<dbReference type="InterPro" id="IPR007803">
    <property type="entry name" value="Asp/Arg/Pro-Hydrxlase"/>
</dbReference>
<comment type="similarity">
    <text evidence="1">Belongs to the aspartyl/asparaginyl beta-hydroxylase family.</text>
</comment>
<dbReference type="EMBL" id="JARAKH010000013">
    <property type="protein sequence ID" value="KAK8397515.1"/>
    <property type="molecule type" value="Genomic_DNA"/>
</dbReference>
<name>A0AAW0UH50_SCYPA</name>
<evidence type="ECO:0000256" key="1">
    <source>
        <dbReference type="ARBA" id="ARBA00007730"/>
    </source>
</evidence>
<evidence type="ECO:0000313" key="8">
    <source>
        <dbReference type="Proteomes" id="UP001487740"/>
    </source>
</evidence>
<evidence type="ECO:0000256" key="2">
    <source>
        <dbReference type="ARBA" id="ARBA00022964"/>
    </source>
</evidence>